<dbReference type="Gene3D" id="3.40.50.300">
    <property type="entry name" value="P-loop containing nucleotide triphosphate hydrolases"/>
    <property type="match status" value="1"/>
</dbReference>
<feature type="domain" description="AAA+ ATPase" evidence="1">
    <location>
        <begin position="220"/>
        <end position="346"/>
    </location>
</feature>
<keyword evidence="3" id="KW-1185">Reference proteome</keyword>
<organism evidence="2 3">
    <name type="scientific">Mycena albidolilacea</name>
    <dbReference type="NCBI Taxonomy" id="1033008"/>
    <lineage>
        <taxon>Eukaryota</taxon>
        <taxon>Fungi</taxon>
        <taxon>Dikarya</taxon>
        <taxon>Basidiomycota</taxon>
        <taxon>Agaricomycotina</taxon>
        <taxon>Agaricomycetes</taxon>
        <taxon>Agaricomycetidae</taxon>
        <taxon>Agaricales</taxon>
        <taxon>Marasmiineae</taxon>
        <taxon>Mycenaceae</taxon>
        <taxon>Mycena</taxon>
    </lineage>
</organism>
<reference evidence="2" key="1">
    <citation type="submission" date="2023-03" db="EMBL/GenBank/DDBJ databases">
        <title>Massive genome expansion in bonnet fungi (Mycena s.s.) driven by repeated elements and novel gene families across ecological guilds.</title>
        <authorList>
            <consortium name="Lawrence Berkeley National Laboratory"/>
            <person name="Harder C.B."/>
            <person name="Miyauchi S."/>
            <person name="Viragh M."/>
            <person name="Kuo A."/>
            <person name="Thoen E."/>
            <person name="Andreopoulos B."/>
            <person name="Lu D."/>
            <person name="Skrede I."/>
            <person name="Drula E."/>
            <person name="Henrissat B."/>
            <person name="Morin E."/>
            <person name="Kohler A."/>
            <person name="Barry K."/>
            <person name="LaButti K."/>
            <person name="Morin E."/>
            <person name="Salamov A."/>
            <person name="Lipzen A."/>
            <person name="Mereny Z."/>
            <person name="Hegedus B."/>
            <person name="Baldrian P."/>
            <person name="Stursova M."/>
            <person name="Weitz H."/>
            <person name="Taylor A."/>
            <person name="Grigoriev I.V."/>
            <person name="Nagy L.G."/>
            <person name="Martin F."/>
            <person name="Kauserud H."/>
        </authorList>
    </citation>
    <scope>NUCLEOTIDE SEQUENCE</scope>
    <source>
        <strain evidence="2">CBHHK002</strain>
    </source>
</reference>
<keyword evidence="2" id="KW-0378">Hydrolase</keyword>
<dbReference type="PANTHER" id="PTHR23077:SF132">
    <property type="entry name" value="ATP-DEPENDENT ZN PROTEASE"/>
    <property type="match status" value="1"/>
</dbReference>
<accession>A0AAD7AUY0</accession>
<dbReference type="Proteomes" id="UP001218218">
    <property type="component" value="Unassembled WGS sequence"/>
</dbReference>
<name>A0AAD7AUY0_9AGAR</name>
<dbReference type="SUPFAM" id="SSF52540">
    <property type="entry name" value="P-loop containing nucleoside triphosphate hydrolases"/>
    <property type="match status" value="1"/>
</dbReference>
<protein>
    <submittedName>
        <fullName evidence="2">P-loop containing nucleoside triphosphate hydrolase protein</fullName>
    </submittedName>
</protein>
<dbReference type="GO" id="GO:0016887">
    <property type="term" value="F:ATP hydrolysis activity"/>
    <property type="evidence" value="ECO:0007669"/>
    <property type="project" value="InterPro"/>
</dbReference>
<gene>
    <name evidence="2" type="ORF">DFH08DRAFT_947386</name>
</gene>
<dbReference type="InterPro" id="IPR003959">
    <property type="entry name" value="ATPase_AAA_core"/>
</dbReference>
<dbReference type="GO" id="GO:0005634">
    <property type="term" value="C:nucleus"/>
    <property type="evidence" value="ECO:0007669"/>
    <property type="project" value="TreeGrafter"/>
</dbReference>
<dbReference type="PANTHER" id="PTHR23077">
    <property type="entry name" value="AAA-FAMILY ATPASE"/>
    <property type="match status" value="1"/>
</dbReference>
<sequence>MSASFTADEFVKIWVDAGDTNDDNEFYRQWSVHASAKHSAPPLQIANALKKAYPDHSLVLTLQNILNFPKALFSPLPDAPLVTKVMFIPGARNNGEATGGLIDQIDFAAFVGAWGNYDFLVYVVSYPSGFGNVFAILHQGPQDAARELILNAGLWNNSLHDEIWVYNQGFWQKDHALWKSIQTADWKDVILDDGFKKDLQKDIYGFFKSEPIYRDLAIPWKRGIIMHGPPGNGKTISIKVIMKTCDALGFAPLYVKSFQGWGSEEVAMQQVFDKARQLSPCVIVLEDLDALITDRNRSFFLNQLDGLQGNDGLLVIGTTNHFDRLDPGLSTRPSRFDRKYKFDDPTREERVLYVKYWQDKLESNKEIEFPDALVDEVADLTDQFSFAYLKEAFVSSLVTLAGYEGDDKPSFPSALKAQIKTLRKQLDKTKSATEAEAKRDFRPLFDTLSDAAPVLSVFPPTAGPQQPLSTSGEPNFRALLDRLQQGRGNVPELMAQLEEARRAMAVLSTPSAWDSSYTQIAGLAYNAPTLN</sequence>
<comment type="caution">
    <text evidence="2">The sequence shown here is derived from an EMBL/GenBank/DDBJ whole genome shotgun (WGS) entry which is preliminary data.</text>
</comment>
<dbReference type="InterPro" id="IPR050168">
    <property type="entry name" value="AAA_ATPase_domain"/>
</dbReference>
<dbReference type="GO" id="GO:0003723">
    <property type="term" value="F:RNA binding"/>
    <property type="evidence" value="ECO:0007669"/>
    <property type="project" value="TreeGrafter"/>
</dbReference>
<dbReference type="CDD" id="cd19481">
    <property type="entry name" value="RecA-like_protease"/>
    <property type="match status" value="1"/>
</dbReference>
<evidence type="ECO:0000313" key="3">
    <source>
        <dbReference type="Proteomes" id="UP001218218"/>
    </source>
</evidence>
<dbReference type="GO" id="GO:0042254">
    <property type="term" value="P:ribosome biogenesis"/>
    <property type="evidence" value="ECO:0007669"/>
    <property type="project" value="TreeGrafter"/>
</dbReference>
<dbReference type="GO" id="GO:1990275">
    <property type="term" value="F:preribosome binding"/>
    <property type="evidence" value="ECO:0007669"/>
    <property type="project" value="TreeGrafter"/>
</dbReference>
<dbReference type="InterPro" id="IPR003593">
    <property type="entry name" value="AAA+_ATPase"/>
</dbReference>
<evidence type="ECO:0000313" key="2">
    <source>
        <dbReference type="EMBL" id="KAJ7368474.1"/>
    </source>
</evidence>
<dbReference type="GO" id="GO:0005524">
    <property type="term" value="F:ATP binding"/>
    <property type="evidence" value="ECO:0007669"/>
    <property type="project" value="InterPro"/>
</dbReference>
<dbReference type="Pfam" id="PF00004">
    <property type="entry name" value="AAA"/>
    <property type="match status" value="1"/>
</dbReference>
<proteinExistence type="predicted"/>
<dbReference type="EMBL" id="JARIHO010000001">
    <property type="protein sequence ID" value="KAJ7368474.1"/>
    <property type="molecule type" value="Genomic_DNA"/>
</dbReference>
<evidence type="ECO:0000259" key="1">
    <source>
        <dbReference type="SMART" id="SM00382"/>
    </source>
</evidence>
<dbReference type="InterPro" id="IPR027417">
    <property type="entry name" value="P-loop_NTPase"/>
</dbReference>
<dbReference type="SMART" id="SM00382">
    <property type="entry name" value="AAA"/>
    <property type="match status" value="1"/>
</dbReference>
<dbReference type="AlphaFoldDB" id="A0AAD7AUY0"/>